<feature type="region of interest" description="Disordered" evidence="1">
    <location>
        <begin position="446"/>
        <end position="472"/>
    </location>
</feature>
<feature type="compositionally biased region" description="Pro residues" evidence="1">
    <location>
        <begin position="375"/>
        <end position="385"/>
    </location>
</feature>
<dbReference type="GeneID" id="37042910"/>
<feature type="compositionally biased region" description="Basic and acidic residues" evidence="1">
    <location>
        <begin position="450"/>
        <end position="461"/>
    </location>
</feature>
<accession>A0A316YQC5</accession>
<evidence type="ECO:0000313" key="2">
    <source>
        <dbReference type="EMBL" id="PWN91431.1"/>
    </source>
</evidence>
<dbReference type="AlphaFoldDB" id="A0A316YQC5"/>
<feature type="region of interest" description="Disordered" evidence="1">
    <location>
        <begin position="66"/>
        <end position="161"/>
    </location>
</feature>
<dbReference type="RefSeq" id="XP_025378629.1">
    <property type="nucleotide sequence ID" value="XM_025520994.1"/>
</dbReference>
<evidence type="ECO:0000313" key="3">
    <source>
        <dbReference type="Proteomes" id="UP000245768"/>
    </source>
</evidence>
<evidence type="ECO:0000256" key="1">
    <source>
        <dbReference type="SAM" id="MobiDB-lite"/>
    </source>
</evidence>
<feature type="region of interest" description="Disordered" evidence="1">
    <location>
        <begin position="309"/>
        <end position="346"/>
    </location>
</feature>
<reference evidence="2 3" key="1">
    <citation type="journal article" date="2018" name="Mol. Biol. Evol.">
        <title>Broad Genomic Sampling Reveals a Smut Pathogenic Ancestry of the Fungal Clade Ustilaginomycotina.</title>
        <authorList>
            <person name="Kijpornyongpan T."/>
            <person name="Mondo S.J."/>
            <person name="Barry K."/>
            <person name="Sandor L."/>
            <person name="Lee J."/>
            <person name="Lipzen A."/>
            <person name="Pangilinan J."/>
            <person name="LaButti K."/>
            <person name="Hainaut M."/>
            <person name="Henrissat B."/>
            <person name="Grigoriev I.V."/>
            <person name="Spatafora J.W."/>
            <person name="Aime M.C."/>
        </authorList>
    </citation>
    <scope>NUCLEOTIDE SEQUENCE [LARGE SCALE GENOMIC DNA]</scope>
    <source>
        <strain evidence="2 3">MCA 4198</strain>
    </source>
</reference>
<dbReference type="Proteomes" id="UP000245768">
    <property type="component" value="Unassembled WGS sequence"/>
</dbReference>
<feature type="compositionally biased region" description="Basic and acidic residues" evidence="1">
    <location>
        <begin position="104"/>
        <end position="120"/>
    </location>
</feature>
<feature type="compositionally biased region" description="Low complexity" evidence="1">
    <location>
        <begin position="77"/>
        <end position="98"/>
    </location>
</feature>
<name>A0A316YQC5_9BASI</name>
<dbReference type="STRING" id="215250.A0A316YQC5"/>
<dbReference type="EMBL" id="KZ819635">
    <property type="protein sequence ID" value="PWN91431.1"/>
    <property type="molecule type" value="Genomic_DNA"/>
</dbReference>
<gene>
    <name evidence="2" type="ORF">FA10DRAFT_265288</name>
</gene>
<organism evidence="2 3">
    <name type="scientific">Acaromyces ingoldii</name>
    <dbReference type="NCBI Taxonomy" id="215250"/>
    <lineage>
        <taxon>Eukaryota</taxon>
        <taxon>Fungi</taxon>
        <taxon>Dikarya</taxon>
        <taxon>Basidiomycota</taxon>
        <taxon>Ustilaginomycotina</taxon>
        <taxon>Exobasidiomycetes</taxon>
        <taxon>Exobasidiales</taxon>
        <taxon>Cryptobasidiaceae</taxon>
        <taxon>Acaromyces</taxon>
    </lineage>
</organism>
<proteinExistence type="predicted"/>
<feature type="compositionally biased region" description="Low complexity" evidence="1">
    <location>
        <begin position="386"/>
        <end position="404"/>
    </location>
</feature>
<keyword evidence="3" id="KW-1185">Reference proteome</keyword>
<dbReference type="OrthoDB" id="3222453at2759"/>
<feature type="compositionally biased region" description="Polar residues" evidence="1">
    <location>
        <begin position="140"/>
        <end position="158"/>
    </location>
</feature>
<feature type="region of interest" description="Disordered" evidence="1">
    <location>
        <begin position="360"/>
        <end position="406"/>
    </location>
</feature>
<dbReference type="InParanoid" id="A0A316YQC5"/>
<protein>
    <submittedName>
        <fullName evidence="2">Uncharacterized protein</fullName>
    </submittedName>
</protein>
<sequence length="620" mass="65957">MSISEIYALSLYAQGEGLPLWNPTPCRLADVGYMRDGTFHCLFNAHDGPQSSTSRSDAANIGLARRTEANHDSRPTSPARSGLLLPSGLPSSSQSPSSDAGVGPDDHEMADAGRNGDHLEGASPSPPSSFQPQVRRSSRTRNLFSPSATSSSHGTDNQLRPPLPLAVEEAAEKVFDMGPRMSANMKTLGTTIGADASLAAAPVGAVLSFETSGGDGALLIPRDPTHRQLLLHVGVLKDYLKTHRRYIHNTFGQPEDLDADDIVLIYGQDLTSDWACAVNLEAGRGARVEFEVFSVAKLGVWGNWKTSCSASQRGPHRDASQYIENAPSPASTAMGSDAGGSRRGSAANISWQAHGQLDAGPASVGLTVGNEGAATPPPSAPPFLPSPSSAAAAAAAAAPSADAAMPERPEWTWAKHNPFPADQSVILRRITIKSRMIFTPTIRAAAGPRTDCDGKDDDKTDGGSGARAASASPLMPLDPLDLVHEYIWARGTNVALSIAAEEEAVRLIAKVLASSTWDASLGHKQSIDEWIRERIFEAADQMSTIHVDKDGVAALAFDVPPSENHSPDVRRDAAIFSRFVQAPPTWFSHLSRPTTTTFFKKQYWHDFAPSFILNQAASNP</sequence>